<dbReference type="Gene3D" id="3.20.20.190">
    <property type="entry name" value="Phosphatidylinositol (PI) phosphodiesterase"/>
    <property type="match status" value="1"/>
</dbReference>
<feature type="domain" description="GP-PDE" evidence="7">
    <location>
        <begin position="10"/>
        <end position="309"/>
    </location>
</feature>
<sequence length="319" mass="35293">MAARRTPRIPAVIAHRGASAHRPEHTLGSYELAFGLGADSVELDVVATRDGVLVCLHDVELSTTTDVADHKAYADRKRTLEVEGETLTGWFVHDFDFFELRELRTRERWPRKRATSAAFDGRWPVPTVAEVIELRDFEAARSGRRLGMHLELKSPQHLRAHGLWLPELIAEAGVDVATDLTFMSFDDEAIRGVDSPRRYRLFEKSPTPRELGRVAEYADGIGVRRKAVLPKDVAGRVGDPSKLVEKAHRRGLEVLVWTHRPENQHLPSNLRIGSAPHGHGDAAGEAAMLFAAGIDGLITDVPEVAIVGRNRLPGLPLAH</sequence>
<dbReference type="EMBL" id="RJSG01000002">
    <property type="protein sequence ID" value="RNL78380.1"/>
    <property type="molecule type" value="Genomic_DNA"/>
</dbReference>
<keyword evidence="9" id="KW-1185">Reference proteome</keyword>
<dbReference type="OrthoDB" id="9758957at2"/>
<evidence type="ECO:0000256" key="1">
    <source>
        <dbReference type="ARBA" id="ARBA00007277"/>
    </source>
</evidence>
<comment type="caution">
    <text evidence="8">The sequence shown here is derived from an EMBL/GenBank/DDBJ whole genome shotgun (WGS) entry which is preliminary data.</text>
</comment>
<dbReference type="GO" id="GO:0042597">
    <property type="term" value="C:periplasmic space"/>
    <property type="evidence" value="ECO:0007669"/>
    <property type="project" value="TreeGrafter"/>
</dbReference>
<gene>
    <name evidence="8" type="ORF">EFL95_04565</name>
</gene>
<dbReference type="EC" id="3.1.4.46" evidence="2"/>
<reference evidence="8 9" key="1">
    <citation type="submission" date="2018-11" db="EMBL/GenBank/DDBJ databases">
        <authorList>
            <person name="Li F."/>
        </authorList>
    </citation>
    <scope>NUCLEOTIDE SEQUENCE [LARGE SCALE GENOMIC DNA]</scope>
    <source>
        <strain evidence="8 9">KIS18-7</strain>
    </source>
</reference>
<evidence type="ECO:0000256" key="4">
    <source>
        <dbReference type="ARBA" id="ARBA00022798"/>
    </source>
</evidence>
<keyword evidence="3" id="KW-0732">Signal</keyword>
<dbReference type="PANTHER" id="PTHR43620">
    <property type="entry name" value="GLYCEROPHOSPHORYL DIESTER PHOSPHODIESTERASE"/>
    <property type="match status" value="1"/>
</dbReference>
<protein>
    <recommendedName>
        <fullName evidence="2">glycerophosphodiester phosphodiesterase</fullName>
        <ecNumber evidence="2">3.1.4.46</ecNumber>
    </recommendedName>
</protein>
<keyword evidence="4" id="KW-0319">Glycerol metabolism</keyword>
<dbReference type="GO" id="GO:0006629">
    <property type="term" value="P:lipid metabolic process"/>
    <property type="evidence" value="ECO:0007669"/>
    <property type="project" value="InterPro"/>
</dbReference>
<evidence type="ECO:0000256" key="3">
    <source>
        <dbReference type="ARBA" id="ARBA00022729"/>
    </source>
</evidence>
<dbReference type="RefSeq" id="WP_123232879.1">
    <property type="nucleotide sequence ID" value="NZ_RJSG01000002.1"/>
</dbReference>
<dbReference type="AlphaFoldDB" id="A0A3N0DRX7"/>
<dbReference type="Pfam" id="PF03009">
    <property type="entry name" value="GDPD"/>
    <property type="match status" value="1"/>
</dbReference>
<dbReference type="PROSITE" id="PS51704">
    <property type="entry name" value="GP_PDE"/>
    <property type="match status" value="1"/>
</dbReference>
<name>A0A3N0DRX7_9ACTN</name>
<evidence type="ECO:0000256" key="5">
    <source>
        <dbReference type="ARBA" id="ARBA00022801"/>
    </source>
</evidence>
<dbReference type="Proteomes" id="UP000277094">
    <property type="component" value="Unassembled WGS sequence"/>
</dbReference>
<comment type="similarity">
    <text evidence="1">Belongs to the glycerophosphoryl diester phosphodiesterase family.</text>
</comment>
<proteinExistence type="inferred from homology"/>
<dbReference type="SUPFAM" id="SSF51695">
    <property type="entry name" value="PLC-like phosphodiesterases"/>
    <property type="match status" value="1"/>
</dbReference>
<comment type="catalytic activity">
    <reaction evidence="6">
        <text>a sn-glycero-3-phosphodiester + H2O = an alcohol + sn-glycerol 3-phosphate + H(+)</text>
        <dbReference type="Rhea" id="RHEA:12969"/>
        <dbReference type="ChEBI" id="CHEBI:15377"/>
        <dbReference type="ChEBI" id="CHEBI:15378"/>
        <dbReference type="ChEBI" id="CHEBI:30879"/>
        <dbReference type="ChEBI" id="CHEBI:57597"/>
        <dbReference type="ChEBI" id="CHEBI:83408"/>
        <dbReference type="EC" id="3.1.4.46"/>
    </reaction>
</comment>
<evidence type="ECO:0000259" key="7">
    <source>
        <dbReference type="PROSITE" id="PS51704"/>
    </source>
</evidence>
<dbReference type="GO" id="GO:0008889">
    <property type="term" value="F:glycerophosphodiester phosphodiesterase activity"/>
    <property type="evidence" value="ECO:0007669"/>
    <property type="project" value="UniProtKB-EC"/>
</dbReference>
<evidence type="ECO:0000313" key="9">
    <source>
        <dbReference type="Proteomes" id="UP000277094"/>
    </source>
</evidence>
<accession>A0A3N0DRX7</accession>
<dbReference type="PANTHER" id="PTHR43620:SF7">
    <property type="entry name" value="GLYCEROPHOSPHODIESTER PHOSPHODIESTERASE GDPD5-RELATED"/>
    <property type="match status" value="1"/>
</dbReference>
<evidence type="ECO:0000313" key="8">
    <source>
        <dbReference type="EMBL" id="RNL78380.1"/>
    </source>
</evidence>
<evidence type="ECO:0000256" key="2">
    <source>
        <dbReference type="ARBA" id="ARBA00012247"/>
    </source>
</evidence>
<evidence type="ECO:0000256" key="6">
    <source>
        <dbReference type="ARBA" id="ARBA00047512"/>
    </source>
</evidence>
<dbReference type="InterPro" id="IPR017946">
    <property type="entry name" value="PLC-like_Pdiesterase_TIM-brl"/>
</dbReference>
<dbReference type="GO" id="GO:0006071">
    <property type="term" value="P:glycerol metabolic process"/>
    <property type="evidence" value="ECO:0007669"/>
    <property type="project" value="UniProtKB-KW"/>
</dbReference>
<organism evidence="8 9">
    <name type="scientific">Nocardioides marmorisolisilvae</name>
    <dbReference type="NCBI Taxonomy" id="1542737"/>
    <lineage>
        <taxon>Bacteria</taxon>
        <taxon>Bacillati</taxon>
        <taxon>Actinomycetota</taxon>
        <taxon>Actinomycetes</taxon>
        <taxon>Propionibacteriales</taxon>
        <taxon>Nocardioidaceae</taxon>
        <taxon>Nocardioides</taxon>
    </lineage>
</organism>
<dbReference type="InterPro" id="IPR030395">
    <property type="entry name" value="GP_PDE_dom"/>
</dbReference>
<keyword evidence="5" id="KW-0378">Hydrolase</keyword>